<name>A0ABV9EVX7_9SPHN</name>
<dbReference type="Pfam" id="PF05489">
    <property type="entry name" value="Phage_tail_X"/>
    <property type="match status" value="1"/>
</dbReference>
<evidence type="ECO:0000313" key="1">
    <source>
        <dbReference type="EMBL" id="MFC4593736.1"/>
    </source>
</evidence>
<dbReference type="InterPro" id="IPR008861">
    <property type="entry name" value="GpX-like"/>
</dbReference>
<comment type="caution">
    <text evidence="1">The sequence shown here is derived from an EMBL/GenBank/DDBJ whole genome shotgun (WGS) entry which is preliminary data.</text>
</comment>
<dbReference type="RefSeq" id="WP_380803145.1">
    <property type="nucleotide sequence ID" value="NZ_JBHSFZ010000008.1"/>
</dbReference>
<keyword evidence="2" id="KW-1185">Reference proteome</keyword>
<reference evidence="2" key="1">
    <citation type="journal article" date="2019" name="Int. J. Syst. Evol. Microbiol.">
        <title>The Global Catalogue of Microorganisms (GCM) 10K type strain sequencing project: providing services to taxonomists for standard genome sequencing and annotation.</title>
        <authorList>
            <consortium name="The Broad Institute Genomics Platform"/>
            <consortium name="The Broad Institute Genome Sequencing Center for Infectious Disease"/>
            <person name="Wu L."/>
            <person name="Ma J."/>
        </authorList>
    </citation>
    <scope>NUCLEOTIDE SEQUENCE [LARGE SCALE GENOMIC DNA]</scope>
    <source>
        <strain evidence="2">NBRC 103632</strain>
    </source>
</reference>
<evidence type="ECO:0000313" key="2">
    <source>
        <dbReference type="Proteomes" id="UP001595957"/>
    </source>
</evidence>
<proteinExistence type="predicted"/>
<sequence length="74" mass="7974">MAEERRLVARSGDKLDLMLWRDAGLGPSELTRVLDANPGLADLGPILPLGTIVTVPATADANATRVRPLIQLWD</sequence>
<organism evidence="1 2">
    <name type="scientific">Sphingobium tyrosinilyticum</name>
    <dbReference type="NCBI Taxonomy" id="2715436"/>
    <lineage>
        <taxon>Bacteria</taxon>
        <taxon>Pseudomonadati</taxon>
        <taxon>Pseudomonadota</taxon>
        <taxon>Alphaproteobacteria</taxon>
        <taxon>Sphingomonadales</taxon>
        <taxon>Sphingomonadaceae</taxon>
        <taxon>Sphingobium</taxon>
    </lineage>
</organism>
<gene>
    <name evidence="1" type="ORF">ACFO3E_05965</name>
</gene>
<dbReference type="Proteomes" id="UP001595957">
    <property type="component" value="Unassembled WGS sequence"/>
</dbReference>
<accession>A0ABV9EVX7</accession>
<protein>
    <submittedName>
        <fullName evidence="1">Tail protein X</fullName>
    </submittedName>
</protein>
<dbReference type="EMBL" id="JBHSFZ010000008">
    <property type="protein sequence ID" value="MFC4593736.1"/>
    <property type="molecule type" value="Genomic_DNA"/>
</dbReference>